<dbReference type="HOGENOM" id="CLU_021544_4_1_1"/>
<dbReference type="Pfam" id="PF02146">
    <property type="entry name" value="SIR2"/>
    <property type="match status" value="2"/>
</dbReference>
<keyword evidence="10" id="KW-1185">Reference proteome</keyword>
<dbReference type="InParanoid" id="W4KNU6"/>
<evidence type="ECO:0000313" key="10">
    <source>
        <dbReference type="Proteomes" id="UP000030671"/>
    </source>
</evidence>
<dbReference type="FunCoup" id="W4KNU6">
    <property type="interactions" value="58"/>
</dbReference>
<dbReference type="GO" id="GO:0017136">
    <property type="term" value="F:histone deacetylase activity, NAD-dependent"/>
    <property type="evidence" value="ECO:0007669"/>
    <property type="project" value="TreeGrafter"/>
</dbReference>
<dbReference type="EMBL" id="KI925454">
    <property type="protein sequence ID" value="ETW87060.1"/>
    <property type="molecule type" value="Genomic_DNA"/>
</dbReference>
<comment type="similarity">
    <text evidence="2">Belongs to the sirtuin family. Class I subfamily.</text>
</comment>
<dbReference type="STRING" id="747525.W4KNU6"/>
<dbReference type="GO" id="GO:0046872">
    <property type="term" value="F:metal ion binding"/>
    <property type="evidence" value="ECO:0007669"/>
    <property type="project" value="UniProtKB-KW"/>
</dbReference>
<feature type="binding site" evidence="6">
    <location>
        <position position="178"/>
    </location>
    <ligand>
        <name>Zn(2+)</name>
        <dbReference type="ChEBI" id="CHEBI:29105"/>
    </ligand>
</feature>
<feature type="binding site" evidence="6">
    <location>
        <position position="200"/>
    </location>
    <ligand>
        <name>Zn(2+)</name>
        <dbReference type="ChEBI" id="CHEBI:29105"/>
    </ligand>
</feature>
<feature type="compositionally biased region" description="Basic residues" evidence="7">
    <location>
        <begin position="425"/>
        <end position="435"/>
    </location>
</feature>
<dbReference type="KEGG" id="hir:HETIRDRAFT_308239"/>
<dbReference type="InterPro" id="IPR026591">
    <property type="entry name" value="Sirtuin_cat_small_dom_sf"/>
</dbReference>
<feature type="binding site" evidence="6">
    <location>
        <position position="207"/>
    </location>
    <ligand>
        <name>Zn(2+)</name>
        <dbReference type="ChEBI" id="CHEBI:29105"/>
    </ligand>
</feature>
<feature type="active site" description="Proton acceptor" evidence="6">
    <location>
        <position position="167"/>
    </location>
</feature>
<evidence type="ECO:0000256" key="3">
    <source>
        <dbReference type="ARBA" id="ARBA00022679"/>
    </source>
</evidence>
<feature type="binding site" evidence="6">
    <location>
        <position position="175"/>
    </location>
    <ligand>
        <name>Zn(2+)</name>
        <dbReference type="ChEBI" id="CHEBI:29105"/>
    </ligand>
</feature>
<organism evidence="9 10">
    <name type="scientific">Heterobasidion irregulare (strain TC 32-1)</name>
    <dbReference type="NCBI Taxonomy" id="747525"/>
    <lineage>
        <taxon>Eukaryota</taxon>
        <taxon>Fungi</taxon>
        <taxon>Dikarya</taxon>
        <taxon>Basidiomycota</taxon>
        <taxon>Agaricomycotina</taxon>
        <taxon>Agaricomycetes</taxon>
        <taxon>Russulales</taxon>
        <taxon>Bondarzewiaceae</taxon>
        <taxon>Heterobasidion</taxon>
        <taxon>Heterobasidion annosum species complex</taxon>
    </lineage>
</organism>
<keyword evidence="6" id="KW-0479">Metal-binding</keyword>
<dbReference type="SUPFAM" id="SSF52467">
    <property type="entry name" value="DHS-like NAD/FAD-binding domain"/>
    <property type="match status" value="1"/>
</dbReference>
<keyword evidence="3" id="KW-0808">Transferase</keyword>
<evidence type="ECO:0000256" key="6">
    <source>
        <dbReference type="PROSITE-ProRule" id="PRU00236"/>
    </source>
</evidence>
<dbReference type="GO" id="GO:0005634">
    <property type="term" value="C:nucleus"/>
    <property type="evidence" value="ECO:0007669"/>
    <property type="project" value="TreeGrafter"/>
</dbReference>
<dbReference type="InterPro" id="IPR003000">
    <property type="entry name" value="Sirtuin"/>
</dbReference>
<dbReference type="Proteomes" id="UP000030671">
    <property type="component" value="Unassembled WGS sequence"/>
</dbReference>
<keyword evidence="4" id="KW-0520">NAD</keyword>
<evidence type="ECO:0000256" key="7">
    <source>
        <dbReference type="SAM" id="MobiDB-lite"/>
    </source>
</evidence>
<dbReference type="GO" id="GO:0005739">
    <property type="term" value="C:mitochondrion"/>
    <property type="evidence" value="ECO:0007669"/>
    <property type="project" value="UniProtKB-SubCell"/>
</dbReference>
<evidence type="ECO:0000259" key="8">
    <source>
        <dbReference type="PROSITE" id="PS50305"/>
    </source>
</evidence>
<evidence type="ECO:0000256" key="2">
    <source>
        <dbReference type="ARBA" id="ARBA00006924"/>
    </source>
</evidence>
<dbReference type="GeneID" id="20669563"/>
<name>W4KNU6_HETIT</name>
<evidence type="ECO:0000256" key="1">
    <source>
        <dbReference type="ARBA" id="ARBA00004173"/>
    </source>
</evidence>
<feature type="region of interest" description="Disordered" evidence="7">
    <location>
        <begin position="395"/>
        <end position="437"/>
    </location>
</feature>
<gene>
    <name evidence="9" type="ORF">HETIRDRAFT_308239</name>
</gene>
<dbReference type="OrthoDB" id="2919105at2759"/>
<keyword evidence="6" id="KW-0862">Zinc</keyword>
<reference evidence="9 10" key="1">
    <citation type="journal article" date="2012" name="New Phytol.">
        <title>Insight into trade-off between wood decay and parasitism from the genome of a fungal forest pathogen.</title>
        <authorList>
            <person name="Olson A."/>
            <person name="Aerts A."/>
            <person name="Asiegbu F."/>
            <person name="Belbahri L."/>
            <person name="Bouzid O."/>
            <person name="Broberg A."/>
            <person name="Canback B."/>
            <person name="Coutinho P.M."/>
            <person name="Cullen D."/>
            <person name="Dalman K."/>
            <person name="Deflorio G."/>
            <person name="van Diepen L.T."/>
            <person name="Dunand C."/>
            <person name="Duplessis S."/>
            <person name="Durling M."/>
            <person name="Gonthier P."/>
            <person name="Grimwood J."/>
            <person name="Fossdal C.G."/>
            <person name="Hansson D."/>
            <person name="Henrissat B."/>
            <person name="Hietala A."/>
            <person name="Himmelstrand K."/>
            <person name="Hoffmeister D."/>
            <person name="Hogberg N."/>
            <person name="James T.Y."/>
            <person name="Karlsson M."/>
            <person name="Kohler A."/>
            <person name="Kues U."/>
            <person name="Lee Y.H."/>
            <person name="Lin Y.C."/>
            <person name="Lind M."/>
            <person name="Lindquist E."/>
            <person name="Lombard V."/>
            <person name="Lucas S."/>
            <person name="Lunden K."/>
            <person name="Morin E."/>
            <person name="Murat C."/>
            <person name="Park J."/>
            <person name="Raffaello T."/>
            <person name="Rouze P."/>
            <person name="Salamov A."/>
            <person name="Schmutz J."/>
            <person name="Solheim H."/>
            <person name="Stahlberg J."/>
            <person name="Velez H."/>
            <person name="de Vries R.P."/>
            <person name="Wiebenga A."/>
            <person name="Woodward S."/>
            <person name="Yakovlev I."/>
            <person name="Garbelotto M."/>
            <person name="Martin F."/>
            <person name="Grigoriev I.V."/>
            <person name="Stenlid J."/>
        </authorList>
    </citation>
    <scope>NUCLEOTIDE SEQUENCE [LARGE SCALE GENOMIC DNA]</scope>
    <source>
        <strain evidence="9 10">TC 32-1</strain>
    </source>
</reference>
<dbReference type="InterPro" id="IPR050134">
    <property type="entry name" value="NAD-dep_sirtuin_deacylases"/>
</dbReference>
<dbReference type="PANTHER" id="PTHR11085:SF8">
    <property type="entry name" value="NAD-DEPENDENT HISTONE DEACETYLASE HST3"/>
    <property type="match status" value="1"/>
</dbReference>
<dbReference type="InterPro" id="IPR029035">
    <property type="entry name" value="DHS-like_NAD/FAD-binding_dom"/>
</dbReference>
<dbReference type="PANTHER" id="PTHR11085">
    <property type="entry name" value="NAD-DEPENDENT PROTEIN DEACYLASE SIRTUIN-5, MITOCHONDRIAL-RELATED"/>
    <property type="match status" value="1"/>
</dbReference>
<dbReference type="GO" id="GO:0070403">
    <property type="term" value="F:NAD+ binding"/>
    <property type="evidence" value="ECO:0007669"/>
    <property type="project" value="InterPro"/>
</dbReference>
<dbReference type="Gene3D" id="3.30.1600.10">
    <property type="entry name" value="SIR2/SIRT2 'Small Domain"/>
    <property type="match status" value="1"/>
</dbReference>
<dbReference type="eggNOG" id="KOG2684">
    <property type="taxonomic scope" value="Eukaryota"/>
</dbReference>
<dbReference type="Gene3D" id="3.40.50.1220">
    <property type="entry name" value="TPP-binding domain"/>
    <property type="match status" value="1"/>
</dbReference>
<dbReference type="AlphaFoldDB" id="W4KNU6"/>
<keyword evidence="5" id="KW-0496">Mitochondrion</keyword>
<sequence>MVTTLSLEASSSDSPTRRALSSLSLAVAKSKRIVVVTGAGISCSCGIPDFRSSDGLYALVKKQYPDVVLRGRDLFDASLFRDPTSTSVFYTFVSQLKQSVDGAKPSPTHHFLKTLDAKKKLLRSYTQNIDGLEERAGLLGSSSQGAKSNVKGKSKIQVKEVRNVQLHGDIHRVRCTFCSADLHCTEEYLNLFDQGLAPDCPECVARCEFHARPHALQARLARSARPLKVGTLRPAIVLYDEAHPLGDDIGAIQSSDIARKPDLLIIMGTSLKVHGLKKLVKDFARAVHANAPAVEGSSSKMLAKGLAGKVIFVNKTAPGSEWNGIIDYHIEGETDEWVERLLDEWRRMRPSDWEVQKKLVAIAKDDGGAMKVVKEVIPKPKIYGMENIRPEEDVFVVPSGPKNPPSSPKRRKSMSHYSDIECSPSKKHFVSRPRPHTSMEERGLLFGDTTNSKVKATDKEDGVEEWEVDLAQGKASSALRRKPSRGKAKMEVIIGARSKSRARKALLPAPAVEADVFA</sequence>
<protein>
    <recommendedName>
        <fullName evidence="8">Deacetylase sirtuin-type domain-containing protein</fullName>
    </recommendedName>
</protein>
<evidence type="ECO:0000313" key="9">
    <source>
        <dbReference type="EMBL" id="ETW87060.1"/>
    </source>
</evidence>
<dbReference type="PROSITE" id="PS50305">
    <property type="entry name" value="SIRTUIN"/>
    <property type="match status" value="1"/>
</dbReference>
<dbReference type="RefSeq" id="XP_009541006.1">
    <property type="nucleotide sequence ID" value="XM_009542711.1"/>
</dbReference>
<accession>W4KNU6</accession>
<comment type="subcellular location">
    <subcellularLocation>
        <location evidence="1">Mitochondrion</location>
    </subcellularLocation>
</comment>
<dbReference type="InterPro" id="IPR026590">
    <property type="entry name" value="Ssirtuin_cat_dom"/>
</dbReference>
<evidence type="ECO:0000256" key="4">
    <source>
        <dbReference type="ARBA" id="ARBA00023027"/>
    </source>
</evidence>
<proteinExistence type="inferred from homology"/>
<feature type="domain" description="Deacetylase sirtuin-type" evidence="8">
    <location>
        <begin position="10"/>
        <end position="354"/>
    </location>
</feature>
<evidence type="ECO:0000256" key="5">
    <source>
        <dbReference type="ARBA" id="ARBA00023128"/>
    </source>
</evidence>